<evidence type="ECO:0000256" key="3">
    <source>
        <dbReference type="ARBA" id="ARBA00022692"/>
    </source>
</evidence>
<dbReference type="PANTHER" id="PTHR23513:SF17">
    <property type="entry name" value="MEMBRANE PROTEIN"/>
    <property type="match status" value="1"/>
</dbReference>
<feature type="transmembrane region" description="Helical" evidence="7">
    <location>
        <begin position="180"/>
        <end position="200"/>
    </location>
</feature>
<evidence type="ECO:0000256" key="7">
    <source>
        <dbReference type="SAM" id="Phobius"/>
    </source>
</evidence>
<dbReference type="Gene3D" id="1.20.1250.20">
    <property type="entry name" value="MFS general substrate transporter like domains"/>
    <property type="match status" value="1"/>
</dbReference>
<keyword evidence="5 7" id="KW-0472">Membrane</keyword>
<feature type="transmembrane region" description="Helical" evidence="7">
    <location>
        <begin position="55"/>
        <end position="76"/>
    </location>
</feature>
<feature type="transmembrane region" description="Helical" evidence="7">
    <location>
        <begin position="241"/>
        <end position="264"/>
    </location>
</feature>
<dbReference type="Proteomes" id="UP001595847">
    <property type="component" value="Unassembled WGS sequence"/>
</dbReference>
<feature type="transmembrane region" description="Helical" evidence="7">
    <location>
        <begin position="276"/>
        <end position="296"/>
    </location>
</feature>
<keyword evidence="2" id="KW-1003">Cell membrane</keyword>
<keyword evidence="4 7" id="KW-1133">Transmembrane helix</keyword>
<accession>A0ABV8FS41</accession>
<comment type="caution">
    <text evidence="8">The sequence shown here is derived from an EMBL/GenBank/DDBJ whole genome shotgun (WGS) entry which is preliminary data.</text>
</comment>
<dbReference type="InterPro" id="IPR036259">
    <property type="entry name" value="MFS_trans_sf"/>
</dbReference>
<feature type="transmembrane region" description="Helical" evidence="7">
    <location>
        <begin position="20"/>
        <end position="43"/>
    </location>
</feature>
<keyword evidence="3 7" id="KW-0812">Transmembrane</keyword>
<name>A0ABV8FS41_9ACTN</name>
<organism evidence="8 9">
    <name type="scientific">Nocardiopsis sediminis</name>
    <dbReference type="NCBI Taxonomy" id="1778267"/>
    <lineage>
        <taxon>Bacteria</taxon>
        <taxon>Bacillati</taxon>
        <taxon>Actinomycetota</taxon>
        <taxon>Actinomycetes</taxon>
        <taxon>Streptosporangiales</taxon>
        <taxon>Nocardiopsidaceae</taxon>
        <taxon>Nocardiopsis</taxon>
    </lineage>
</organism>
<protein>
    <submittedName>
        <fullName evidence="8">MFS transporter</fullName>
    </submittedName>
</protein>
<dbReference type="SUPFAM" id="SSF103473">
    <property type="entry name" value="MFS general substrate transporter"/>
    <property type="match status" value="1"/>
</dbReference>
<dbReference type="CDD" id="cd06173">
    <property type="entry name" value="MFS_MefA_like"/>
    <property type="match status" value="1"/>
</dbReference>
<comment type="subcellular location">
    <subcellularLocation>
        <location evidence="1">Cell membrane</location>
        <topology evidence="1">Multi-pass membrane protein</topology>
    </subcellularLocation>
</comment>
<evidence type="ECO:0000313" key="8">
    <source>
        <dbReference type="EMBL" id="MFC3997888.1"/>
    </source>
</evidence>
<feature type="transmembrane region" description="Helical" evidence="7">
    <location>
        <begin position="367"/>
        <end position="389"/>
    </location>
</feature>
<proteinExistence type="predicted"/>
<evidence type="ECO:0000256" key="4">
    <source>
        <dbReference type="ARBA" id="ARBA00022989"/>
    </source>
</evidence>
<gene>
    <name evidence="8" type="ORF">ACFOVU_18280</name>
</gene>
<dbReference type="EMBL" id="JBHSBH010000012">
    <property type="protein sequence ID" value="MFC3997888.1"/>
    <property type="molecule type" value="Genomic_DNA"/>
</dbReference>
<evidence type="ECO:0000313" key="9">
    <source>
        <dbReference type="Proteomes" id="UP001595847"/>
    </source>
</evidence>
<feature type="transmembrane region" description="Helical" evidence="7">
    <location>
        <begin position="146"/>
        <end position="168"/>
    </location>
</feature>
<feature type="compositionally biased region" description="Basic and acidic residues" evidence="6">
    <location>
        <begin position="431"/>
        <end position="446"/>
    </location>
</feature>
<evidence type="ECO:0000256" key="6">
    <source>
        <dbReference type="SAM" id="MobiDB-lite"/>
    </source>
</evidence>
<feature type="transmembrane region" description="Helical" evidence="7">
    <location>
        <begin position="308"/>
        <end position="326"/>
    </location>
</feature>
<reference evidence="9" key="1">
    <citation type="journal article" date="2019" name="Int. J. Syst. Evol. Microbiol.">
        <title>The Global Catalogue of Microorganisms (GCM) 10K type strain sequencing project: providing services to taxonomists for standard genome sequencing and annotation.</title>
        <authorList>
            <consortium name="The Broad Institute Genomics Platform"/>
            <consortium name="The Broad Institute Genome Sequencing Center for Infectious Disease"/>
            <person name="Wu L."/>
            <person name="Ma J."/>
        </authorList>
    </citation>
    <scope>NUCLEOTIDE SEQUENCE [LARGE SCALE GENOMIC DNA]</scope>
    <source>
        <strain evidence="9">TBRC 1826</strain>
    </source>
</reference>
<keyword evidence="9" id="KW-1185">Reference proteome</keyword>
<feature type="transmembrane region" description="Helical" evidence="7">
    <location>
        <begin position="83"/>
        <end position="105"/>
    </location>
</feature>
<dbReference type="RefSeq" id="WP_378535252.1">
    <property type="nucleotide sequence ID" value="NZ_JBHSBH010000012.1"/>
</dbReference>
<evidence type="ECO:0000256" key="1">
    <source>
        <dbReference type="ARBA" id="ARBA00004651"/>
    </source>
</evidence>
<dbReference type="Pfam" id="PF07690">
    <property type="entry name" value="MFS_1"/>
    <property type="match status" value="1"/>
</dbReference>
<evidence type="ECO:0000256" key="5">
    <source>
        <dbReference type="ARBA" id="ARBA00023136"/>
    </source>
</evidence>
<feature type="region of interest" description="Disordered" evidence="6">
    <location>
        <begin position="425"/>
        <end position="454"/>
    </location>
</feature>
<sequence>MSFFGDLRDVLQGPRFRRLFGTRVVAQFADGVYQAGLAGYVFFTPERHTTAAEVAVAFAVLLLPFSVVGPFAGVFIDRWSRRQVLAVSALAKAVLAACTAALVAAGSDGPLFLATALCLLSVNRFFLAALSAALPHVVPREKLMMANAVTPTCGTFAVFLGAGAGAGLRLLGGEGGGGTALILLGAAAAFVASSLAALTLGRRELGPGTGDRAGMRAAVRGVTAGLADGARHIWARRPARSGLATIAGMRFVFGLSTLITLLLYNNTFTGGGVAGLAGFSVALAASGAGFFLGAVATPWAAARVGTDAWMAGLLALGAAALLAFGLPFSPALFPLAAFALGVVAQGVKVSVDTLVQRHVDDAFRGRVFSVYDMLFNAAFVVAAAVAALVVPPSGVSAAAVAAMAAICALMSAGWTARARAVRAAGAPAHTGGDRHSAQGEKTEMSFESRNSTSN</sequence>
<evidence type="ECO:0000256" key="2">
    <source>
        <dbReference type="ARBA" id="ARBA00022475"/>
    </source>
</evidence>
<feature type="transmembrane region" description="Helical" evidence="7">
    <location>
        <begin position="332"/>
        <end position="355"/>
    </location>
</feature>
<feature type="transmembrane region" description="Helical" evidence="7">
    <location>
        <begin position="111"/>
        <end position="134"/>
    </location>
</feature>
<feature type="transmembrane region" description="Helical" evidence="7">
    <location>
        <begin position="395"/>
        <end position="414"/>
    </location>
</feature>
<dbReference type="InterPro" id="IPR011701">
    <property type="entry name" value="MFS"/>
</dbReference>
<dbReference type="PANTHER" id="PTHR23513">
    <property type="entry name" value="INTEGRAL MEMBRANE EFFLUX PROTEIN-RELATED"/>
    <property type="match status" value="1"/>
</dbReference>